<reference evidence="1 2" key="1">
    <citation type="journal article" date="2018" name="Plant J.">
        <title>Genome sequences of Chlorella sorokiniana UTEX 1602 and Micractinium conductrix SAG 241.80: implications to maltose excretion by a green alga.</title>
        <authorList>
            <person name="Arriola M.B."/>
            <person name="Velmurugan N."/>
            <person name="Zhang Y."/>
            <person name="Plunkett M.H."/>
            <person name="Hondzo H."/>
            <person name="Barney B.M."/>
        </authorList>
    </citation>
    <scope>NUCLEOTIDE SEQUENCE [LARGE SCALE GENOMIC DNA]</scope>
    <source>
        <strain evidence="1 2">SAG 241.80</strain>
    </source>
</reference>
<organism evidence="1 2">
    <name type="scientific">Micractinium conductrix</name>
    <dbReference type="NCBI Taxonomy" id="554055"/>
    <lineage>
        <taxon>Eukaryota</taxon>
        <taxon>Viridiplantae</taxon>
        <taxon>Chlorophyta</taxon>
        <taxon>core chlorophytes</taxon>
        <taxon>Trebouxiophyceae</taxon>
        <taxon>Chlorellales</taxon>
        <taxon>Chlorellaceae</taxon>
        <taxon>Chlorella clade</taxon>
        <taxon>Micractinium</taxon>
    </lineage>
</organism>
<dbReference type="SMART" id="SM00261">
    <property type="entry name" value="FU"/>
    <property type="match status" value="2"/>
</dbReference>
<evidence type="ECO:0000313" key="1">
    <source>
        <dbReference type="EMBL" id="PSC75341.1"/>
    </source>
</evidence>
<dbReference type="EMBL" id="LHPF02000002">
    <property type="protein sequence ID" value="PSC75341.1"/>
    <property type="molecule type" value="Genomic_DNA"/>
</dbReference>
<gene>
    <name evidence="1" type="ORF">C2E20_1656</name>
</gene>
<evidence type="ECO:0000313" key="2">
    <source>
        <dbReference type="Proteomes" id="UP000239649"/>
    </source>
</evidence>
<dbReference type="InterPro" id="IPR006212">
    <property type="entry name" value="Furin_repeat"/>
</dbReference>
<proteinExistence type="predicted"/>
<dbReference type="Gene3D" id="2.10.220.10">
    <property type="entry name" value="Hormone Receptor, Insulin-like Growth Factor Receptor 1, Chain A, domain 2"/>
    <property type="match status" value="1"/>
</dbReference>
<dbReference type="PANTHER" id="PTHR23275:SF100">
    <property type="entry name" value="EGF-LIKE DOMAIN-CONTAINING PROTEIN"/>
    <property type="match status" value="1"/>
</dbReference>
<dbReference type="PANTHER" id="PTHR23275">
    <property type="entry name" value="CABRIOLET.-RELATED"/>
    <property type="match status" value="1"/>
</dbReference>
<dbReference type="Proteomes" id="UP000239649">
    <property type="component" value="Unassembled WGS sequence"/>
</dbReference>
<dbReference type="InterPro" id="IPR009030">
    <property type="entry name" value="Growth_fac_rcpt_cys_sf"/>
</dbReference>
<sequence>MITTTIAAASAALPNVDNRCEECWDYFTCATKLSRAARSAAVTTPAFCLDCRDGDNSVWFEFITWRVGRHVNAKGQCVKCPDNCDVCKNISGKCTLCQDGFAVKDGECVECGGPSQCKSCDGDRPDLCTACKLDEQEGRCVETPTRESNCPGSCFTCDMDGRCVTCSEGGVDATTGACVPCRQRGCTDCGWDADRCDFCSEGHHFESSTGTCIPCTDPNCSYCDESPDACTACGLNGPPTGVAKDGSCEPCHIPGCIACPHDASTCQECAAGTRLLDARGPCTPCEQAGCACSAAYDCKYCLEGYESRDNRGCVPVQATGASELSLAAEAGVGAPAAALAPEPADAPAGWYAPPP</sequence>
<name>A0A2P6VMK9_9CHLO</name>
<protein>
    <submittedName>
        <fullName evidence="1">REJ domain</fullName>
    </submittedName>
</protein>
<dbReference type="AlphaFoldDB" id="A0A2P6VMK9"/>
<dbReference type="OrthoDB" id="300641at2759"/>
<comment type="caution">
    <text evidence="1">The sequence shown here is derived from an EMBL/GenBank/DDBJ whole genome shotgun (WGS) entry which is preliminary data.</text>
</comment>
<dbReference type="InterPro" id="IPR052798">
    <property type="entry name" value="Giardia_VSA"/>
</dbReference>
<dbReference type="SUPFAM" id="SSF57184">
    <property type="entry name" value="Growth factor receptor domain"/>
    <property type="match status" value="2"/>
</dbReference>
<keyword evidence="2" id="KW-1185">Reference proteome</keyword>
<accession>A0A2P6VMK9</accession>